<keyword evidence="6" id="KW-1185">Reference proteome</keyword>
<evidence type="ECO:0000259" key="4">
    <source>
        <dbReference type="Pfam" id="PF08698"/>
    </source>
</evidence>
<dbReference type="GO" id="GO:0000480">
    <property type="term" value="P:endonucleolytic cleavage in 5'-ETS of tricistronic rRNA transcript (SSU-rRNA, 5.8S rRNA, LSU-rRNA)"/>
    <property type="evidence" value="ECO:0007669"/>
    <property type="project" value="EnsemblFungi"/>
</dbReference>
<dbReference type="PANTHER" id="PTHR21686">
    <property type="entry name" value="DEOXYNUCLEOTIDYLTRANSFERASE TERMINAL-INTERACTING PROTEIN 2"/>
    <property type="match status" value="1"/>
</dbReference>
<feature type="compositionally biased region" description="Basic and acidic residues" evidence="3">
    <location>
        <begin position="1"/>
        <end position="12"/>
    </location>
</feature>
<dbReference type="OrthoDB" id="427886at2759"/>
<dbReference type="STRING" id="796925.A0A137PHI6"/>
<dbReference type="GO" id="GO:0000472">
    <property type="term" value="P:endonucleolytic cleavage to generate mature 5'-end of SSU-rRNA from (SSU-rRNA, 5.8S rRNA, LSU-rRNA)"/>
    <property type="evidence" value="ECO:0007669"/>
    <property type="project" value="EnsemblFungi"/>
</dbReference>
<sequence length="140" mass="16390">MTKRQEAKKEKASSAGPKWFNMPTATLTEEAKRDLHIIKLRNVLDRKRFYKKDNNKALPKFFQFGTVIEHSSEFYSSRINKKDRKSTLVEEVLSDDKSKEYFKRKFNEIQEVKSSGGKDYAKNRFKGYKKAKGKGKGKKN</sequence>
<dbReference type="EMBL" id="KQ964423">
    <property type="protein sequence ID" value="KXN74442.1"/>
    <property type="molecule type" value="Genomic_DNA"/>
</dbReference>
<feature type="domain" description="Fcf2 pre-rRNA processing C-terminal" evidence="4">
    <location>
        <begin position="12"/>
        <end position="105"/>
    </location>
</feature>
<feature type="compositionally biased region" description="Basic residues" evidence="3">
    <location>
        <begin position="123"/>
        <end position="140"/>
    </location>
</feature>
<name>A0A137PHI6_CONC2</name>
<dbReference type="AlphaFoldDB" id="A0A137PHI6"/>
<feature type="region of interest" description="Disordered" evidence="3">
    <location>
        <begin position="113"/>
        <end position="140"/>
    </location>
</feature>
<comment type="subcellular location">
    <subcellularLocation>
        <location evidence="1">Nucleus</location>
        <location evidence="1">Nucleolus</location>
    </subcellularLocation>
</comment>
<feature type="region of interest" description="Disordered" evidence="3">
    <location>
        <begin position="1"/>
        <end position="20"/>
    </location>
</feature>
<dbReference type="GO" id="GO:0000447">
    <property type="term" value="P:endonucleolytic cleavage in ITS1 to separate SSU-rRNA from 5.8S rRNA and LSU-rRNA from tricistronic rRNA transcript (SSU-rRNA, 5.8S rRNA, LSU-rRNA)"/>
    <property type="evidence" value="ECO:0007669"/>
    <property type="project" value="EnsemblFungi"/>
</dbReference>
<gene>
    <name evidence="5" type="ORF">CONCODRAFT_34695</name>
</gene>
<dbReference type="OMA" id="TWVEELM"/>
<proteinExistence type="predicted"/>
<dbReference type="PANTHER" id="PTHR21686:SF12">
    <property type="entry name" value="DEOXYNUCLEOTIDYLTRANSFERASE TERMINAL-INTERACTING PROTEIN 2"/>
    <property type="match status" value="1"/>
</dbReference>
<dbReference type="GO" id="GO:0003723">
    <property type="term" value="F:RNA binding"/>
    <property type="evidence" value="ECO:0007669"/>
    <property type="project" value="TreeGrafter"/>
</dbReference>
<reference evidence="5 6" key="1">
    <citation type="journal article" date="2015" name="Genome Biol. Evol.">
        <title>Phylogenomic analyses indicate that early fungi evolved digesting cell walls of algal ancestors of land plants.</title>
        <authorList>
            <person name="Chang Y."/>
            <person name="Wang S."/>
            <person name="Sekimoto S."/>
            <person name="Aerts A.L."/>
            <person name="Choi C."/>
            <person name="Clum A."/>
            <person name="LaButti K.M."/>
            <person name="Lindquist E.A."/>
            <person name="Yee Ngan C."/>
            <person name="Ohm R.A."/>
            <person name="Salamov A.A."/>
            <person name="Grigoriev I.V."/>
            <person name="Spatafora J.W."/>
            <person name="Berbee M.L."/>
        </authorList>
    </citation>
    <scope>NUCLEOTIDE SEQUENCE [LARGE SCALE GENOMIC DNA]</scope>
    <source>
        <strain evidence="5 6">NRRL 28638</strain>
    </source>
</reference>
<accession>A0A137PHI6</accession>
<evidence type="ECO:0000256" key="2">
    <source>
        <dbReference type="ARBA" id="ARBA00023242"/>
    </source>
</evidence>
<evidence type="ECO:0000256" key="3">
    <source>
        <dbReference type="SAM" id="MobiDB-lite"/>
    </source>
</evidence>
<dbReference type="InterPro" id="IPR039883">
    <property type="entry name" value="Fcf2/DNTTIP2"/>
</dbReference>
<evidence type="ECO:0000256" key="1">
    <source>
        <dbReference type="ARBA" id="ARBA00004604"/>
    </source>
</evidence>
<dbReference type="Proteomes" id="UP000070444">
    <property type="component" value="Unassembled WGS sequence"/>
</dbReference>
<evidence type="ECO:0000313" key="6">
    <source>
        <dbReference type="Proteomes" id="UP000070444"/>
    </source>
</evidence>
<dbReference type="InterPro" id="IPR014810">
    <property type="entry name" value="Fcf2_C"/>
</dbReference>
<dbReference type="Pfam" id="PF08698">
    <property type="entry name" value="Fcf2"/>
    <property type="match status" value="1"/>
</dbReference>
<dbReference type="GO" id="GO:0005730">
    <property type="term" value="C:nucleolus"/>
    <property type="evidence" value="ECO:0007669"/>
    <property type="project" value="UniProtKB-SubCell"/>
</dbReference>
<keyword evidence="2" id="KW-0539">Nucleus</keyword>
<organism evidence="5 6">
    <name type="scientific">Conidiobolus coronatus (strain ATCC 28846 / CBS 209.66 / NRRL 28638)</name>
    <name type="common">Delacroixia coronata</name>
    <dbReference type="NCBI Taxonomy" id="796925"/>
    <lineage>
        <taxon>Eukaryota</taxon>
        <taxon>Fungi</taxon>
        <taxon>Fungi incertae sedis</taxon>
        <taxon>Zoopagomycota</taxon>
        <taxon>Entomophthoromycotina</taxon>
        <taxon>Entomophthoromycetes</taxon>
        <taxon>Entomophthorales</taxon>
        <taxon>Ancylistaceae</taxon>
        <taxon>Conidiobolus</taxon>
    </lineage>
</organism>
<evidence type="ECO:0000313" key="5">
    <source>
        <dbReference type="EMBL" id="KXN74442.1"/>
    </source>
</evidence>
<protein>
    <submittedName>
        <fullName evidence="5">Fcf2-domain-containing protein</fullName>
    </submittedName>
</protein>